<dbReference type="InterPro" id="IPR000740">
    <property type="entry name" value="GrpE"/>
</dbReference>
<reference evidence="5 6" key="1">
    <citation type="journal article" date="2014" name="Int. J. Syst. Evol. Microbiol.">
        <title>Complete genome sequence of Corynebacterium casei LMG S-19264T (=DSM 44701T), isolated from a smear-ripened cheese.</title>
        <authorList>
            <consortium name="US DOE Joint Genome Institute (JGI-PGF)"/>
            <person name="Walter F."/>
            <person name="Albersmeier A."/>
            <person name="Kalinowski J."/>
            <person name="Ruckert C."/>
        </authorList>
    </citation>
    <scope>NUCLEOTIDE SEQUENCE [LARGE SCALE GENOMIC DNA]</scope>
    <source>
        <strain evidence="5 6">KCTC 12866</strain>
    </source>
</reference>
<dbReference type="PANTHER" id="PTHR21237:SF23">
    <property type="entry name" value="GRPE PROTEIN HOMOLOG, MITOCHONDRIAL"/>
    <property type="match status" value="1"/>
</dbReference>
<comment type="subcellular location">
    <subcellularLocation>
        <location evidence="3">Cytoplasm</location>
    </subcellularLocation>
</comment>
<proteinExistence type="inferred from homology"/>
<dbReference type="SUPFAM" id="SSF51064">
    <property type="entry name" value="Head domain of nucleotide exchange factor GrpE"/>
    <property type="match status" value="1"/>
</dbReference>
<keyword evidence="3" id="KW-0346">Stress response</keyword>
<comment type="subunit">
    <text evidence="3">Homodimer.</text>
</comment>
<dbReference type="SUPFAM" id="SSF58014">
    <property type="entry name" value="Coiled-coil domain of nucleotide exchange factor GrpE"/>
    <property type="match status" value="1"/>
</dbReference>
<dbReference type="GO" id="GO:0051087">
    <property type="term" value="F:protein-folding chaperone binding"/>
    <property type="evidence" value="ECO:0007669"/>
    <property type="project" value="InterPro"/>
</dbReference>
<protein>
    <recommendedName>
        <fullName evidence="3">Protein GrpE</fullName>
    </recommendedName>
    <alternativeName>
        <fullName evidence="3">HSP-70 cofactor</fullName>
    </alternativeName>
</protein>
<dbReference type="GO" id="GO:0000774">
    <property type="term" value="F:adenyl-nucleotide exchange factor activity"/>
    <property type="evidence" value="ECO:0007669"/>
    <property type="project" value="InterPro"/>
</dbReference>
<evidence type="ECO:0000256" key="3">
    <source>
        <dbReference type="HAMAP-Rule" id="MF_01151"/>
    </source>
</evidence>
<dbReference type="PRINTS" id="PR00773">
    <property type="entry name" value="GRPEPROTEIN"/>
</dbReference>
<organism evidence="5 6">
    <name type="scientific">Persicitalea jodogahamensis</name>
    <dbReference type="NCBI Taxonomy" id="402147"/>
    <lineage>
        <taxon>Bacteria</taxon>
        <taxon>Pseudomonadati</taxon>
        <taxon>Bacteroidota</taxon>
        <taxon>Cytophagia</taxon>
        <taxon>Cytophagales</taxon>
        <taxon>Spirosomataceae</taxon>
        <taxon>Persicitalea</taxon>
    </lineage>
</organism>
<dbReference type="InterPro" id="IPR009012">
    <property type="entry name" value="GrpE_head"/>
</dbReference>
<comment type="caution">
    <text evidence="5">The sequence shown here is derived from an EMBL/GenBank/DDBJ whole genome shotgun (WGS) entry which is preliminary data.</text>
</comment>
<dbReference type="GO" id="GO:0005737">
    <property type="term" value="C:cytoplasm"/>
    <property type="evidence" value="ECO:0007669"/>
    <property type="project" value="UniProtKB-SubCell"/>
</dbReference>
<dbReference type="GO" id="GO:0006457">
    <property type="term" value="P:protein folding"/>
    <property type="evidence" value="ECO:0007669"/>
    <property type="project" value="InterPro"/>
</dbReference>
<sequence>MAENNENLEDMSQEPMGFSDKVEREINNGIEADKLASEEEIAENQAIDEESFEMTAEEKLKIELAEMKDKYLRLYADFENFRRRTAKERLELISTANADTMKNILPVVDDFERAIKSFDETTEVKPLKEGVDLIYQKLYKTLESKGLKPMKTVGLPFDAELHESIAQYPAPNPELKGMVVDEVEKGYFLNDKVIRYAKVVVGA</sequence>
<evidence type="ECO:0000256" key="1">
    <source>
        <dbReference type="ARBA" id="ARBA00009054"/>
    </source>
</evidence>
<keyword evidence="3" id="KW-0963">Cytoplasm</keyword>
<dbReference type="PANTHER" id="PTHR21237">
    <property type="entry name" value="GRPE PROTEIN"/>
    <property type="match status" value="1"/>
</dbReference>
<evidence type="ECO:0000256" key="2">
    <source>
        <dbReference type="ARBA" id="ARBA00023186"/>
    </source>
</evidence>
<dbReference type="GO" id="GO:0051082">
    <property type="term" value="F:unfolded protein binding"/>
    <property type="evidence" value="ECO:0007669"/>
    <property type="project" value="TreeGrafter"/>
</dbReference>
<keyword evidence="6" id="KW-1185">Reference proteome</keyword>
<dbReference type="CDD" id="cd00446">
    <property type="entry name" value="GrpE"/>
    <property type="match status" value="1"/>
</dbReference>
<keyword evidence="2 3" id="KW-0143">Chaperone</keyword>
<dbReference type="RefSeq" id="WP_189565733.1">
    <property type="nucleotide sequence ID" value="NZ_BMXF01000003.1"/>
</dbReference>
<dbReference type="Proteomes" id="UP000598271">
    <property type="component" value="Unassembled WGS sequence"/>
</dbReference>
<dbReference type="EMBL" id="BMXF01000003">
    <property type="protein sequence ID" value="GHB77294.1"/>
    <property type="molecule type" value="Genomic_DNA"/>
</dbReference>
<comment type="similarity">
    <text evidence="1 3 4">Belongs to the GrpE family.</text>
</comment>
<dbReference type="GO" id="GO:0042803">
    <property type="term" value="F:protein homodimerization activity"/>
    <property type="evidence" value="ECO:0007669"/>
    <property type="project" value="InterPro"/>
</dbReference>
<dbReference type="AlphaFoldDB" id="A0A8J3DCQ1"/>
<name>A0A8J3DCQ1_9BACT</name>
<dbReference type="HAMAP" id="MF_01151">
    <property type="entry name" value="GrpE"/>
    <property type="match status" value="1"/>
</dbReference>
<gene>
    <name evidence="3 5" type="primary">grpE</name>
    <name evidence="5" type="ORF">GCM10007390_34190</name>
</gene>
<evidence type="ECO:0000313" key="5">
    <source>
        <dbReference type="EMBL" id="GHB77294.1"/>
    </source>
</evidence>
<evidence type="ECO:0000256" key="4">
    <source>
        <dbReference type="RuleBase" id="RU004478"/>
    </source>
</evidence>
<dbReference type="Pfam" id="PF01025">
    <property type="entry name" value="GrpE"/>
    <property type="match status" value="1"/>
</dbReference>
<accession>A0A8J3DCQ1</accession>
<dbReference type="Gene3D" id="3.90.20.20">
    <property type="match status" value="1"/>
</dbReference>
<comment type="function">
    <text evidence="3">Participates actively in the response to hyperosmotic and heat shock by preventing the aggregation of stress-denatured proteins, in association with DnaK and GrpE. It is the nucleotide exchange factor for DnaK and may function as a thermosensor. Unfolded proteins bind initially to DnaJ; upon interaction with the DnaJ-bound protein, DnaK hydrolyzes its bound ATP, resulting in the formation of a stable complex. GrpE releases ADP from DnaK; ATP binding to DnaK triggers the release of the substrate protein, thus completing the reaction cycle. Several rounds of ATP-dependent interactions between DnaJ, DnaK and GrpE are required for fully efficient folding.</text>
</comment>
<dbReference type="Gene3D" id="2.30.22.10">
    <property type="entry name" value="Head domain of nucleotide exchange factor GrpE"/>
    <property type="match status" value="1"/>
</dbReference>
<evidence type="ECO:0000313" key="6">
    <source>
        <dbReference type="Proteomes" id="UP000598271"/>
    </source>
</evidence>
<dbReference type="InterPro" id="IPR013805">
    <property type="entry name" value="GrpE_CC"/>
</dbReference>